<comment type="similarity">
    <text evidence="2">Belongs to the concentrative nucleoside transporter (CNT) (TC 2.A.41) family.</text>
</comment>
<dbReference type="OrthoDB" id="6075923at2759"/>
<feature type="transmembrane region" description="Helical" evidence="8">
    <location>
        <begin position="99"/>
        <end position="121"/>
    </location>
</feature>
<evidence type="ECO:0000256" key="6">
    <source>
        <dbReference type="ARBA" id="ARBA00023136"/>
    </source>
</evidence>
<dbReference type="GO" id="GO:0005415">
    <property type="term" value="F:nucleoside:sodium symporter activity"/>
    <property type="evidence" value="ECO:0007669"/>
    <property type="project" value="TreeGrafter"/>
</dbReference>
<keyword evidence="5 8" id="KW-1133">Transmembrane helix</keyword>
<feature type="compositionally biased region" description="Polar residues" evidence="7">
    <location>
        <begin position="38"/>
        <end position="48"/>
    </location>
</feature>
<feature type="transmembrane region" description="Helical" evidence="8">
    <location>
        <begin position="197"/>
        <end position="216"/>
    </location>
</feature>
<feature type="transmembrane region" description="Helical" evidence="8">
    <location>
        <begin position="228"/>
        <end position="247"/>
    </location>
</feature>
<feature type="transmembrane region" description="Helical" evidence="8">
    <location>
        <begin position="365"/>
        <end position="382"/>
    </location>
</feature>
<evidence type="ECO:0000256" key="2">
    <source>
        <dbReference type="ARBA" id="ARBA00009033"/>
    </source>
</evidence>
<dbReference type="EMBL" id="CAIIXF020000008">
    <property type="protein sequence ID" value="CAH1792804.1"/>
    <property type="molecule type" value="Genomic_DNA"/>
</dbReference>
<dbReference type="Pfam" id="PF01773">
    <property type="entry name" value="Nucleos_tra2_N"/>
    <property type="match status" value="1"/>
</dbReference>
<feature type="transmembrane region" description="Helical" evidence="8">
    <location>
        <begin position="478"/>
        <end position="497"/>
    </location>
</feature>
<keyword evidence="3" id="KW-1003">Cell membrane</keyword>
<keyword evidence="10" id="KW-1185">Reference proteome</keyword>
<dbReference type="PANTHER" id="PTHR10590:SF4">
    <property type="entry name" value="SOLUTE CARRIER FAMILY 28 MEMBER 3"/>
    <property type="match status" value="1"/>
</dbReference>
<reference evidence="9" key="1">
    <citation type="submission" date="2022-03" db="EMBL/GenBank/DDBJ databases">
        <authorList>
            <person name="Martin C."/>
        </authorList>
    </citation>
    <scope>NUCLEOTIDE SEQUENCE</scope>
</reference>
<accession>A0A8J1UIF2</accession>
<evidence type="ECO:0000256" key="5">
    <source>
        <dbReference type="ARBA" id="ARBA00022989"/>
    </source>
</evidence>
<feature type="transmembrane region" description="Helical" evidence="8">
    <location>
        <begin position="540"/>
        <end position="561"/>
    </location>
</feature>
<dbReference type="Proteomes" id="UP000749559">
    <property type="component" value="Unassembled WGS sequence"/>
</dbReference>
<feature type="transmembrane region" description="Helical" evidence="8">
    <location>
        <begin position="284"/>
        <end position="312"/>
    </location>
</feature>
<evidence type="ECO:0000256" key="1">
    <source>
        <dbReference type="ARBA" id="ARBA00004651"/>
    </source>
</evidence>
<dbReference type="PANTHER" id="PTHR10590">
    <property type="entry name" value="SODIUM/NUCLEOSIDE COTRANSPORTER"/>
    <property type="match status" value="1"/>
</dbReference>
<gene>
    <name evidence="9" type="ORF">OFUS_LOCUS17733</name>
</gene>
<comment type="caution">
    <text evidence="9">The sequence shown here is derived from an EMBL/GenBank/DDBJ whole genome shotgun (WGS) entry which is preliminary data.</text>
</comment>
<dbReference type="InterPro" id="IPR008276">
    <property type="entry name" value="C_nuclsd_transpt"/>
</dbReference>
<feature type="region of interest" description="Disordered" evidence="7">
    <location>
        <begin position="38"/>
        <end position="75"/>
    </location>
</feature>
<evidence type="ECO:0000256" key="4">
    <source>
        <dbReference type="ARBA" id="ARBA00022692"/>
    </source>
</evidence>
<name>A0A8J1UIF2_OWEFU</name>
<evidence type="ECO:0000256" key="3">
    <source>
        <dbReference type="ARBA" id="ARBA00022475"/>
    </source>
</evidence>
<evidence type="ECO:0000256" key="8">
    <source>
        <dbReference type="SAM" id="Phobius"/>
    </source>
</evidence>
<dbReference type="InterPro" id="IPR002668">
    <property type="entry name" value="CNT_N_dom"/>
</dbReference>
<feature type="transmembrane region" description="Helical" evidence="8">
    <location>
        <begin position="127"/>
        <end position="146"/>
    </location>
</feature>
<proteinExistence type="inferred from homology"/>
<feature type="transmembrane region" description="Helical" evidence="8">
    <location>
        <begin position="445"/>
        <end position="466"/>
    </location>
</feature>
<evidence type="ECO:0000256" key="7">
    <source>
        <dbReference type="SAM" id="MobiDB-lite"/>
    </source>
</evidence>
<evidence type="ECO:0000313" key="9">
    <source>
        <dbReference type="EMBL" id="CAH1792804.1"/>
    </source>
</evidence>
<evidence type="ECO:0000313" key="10">
    <source>
        <dbReference type="Proteomes" id="UP000749559"/>
    </source>
</evidence>
<dbReference type="GO" id="GO:0005886">
    <property type="term" value="C:plasma membrane"/>
    <property type="evidence" value="ECO:0007669"/>
    <property type="project" value="UniProtKB-SubCell"/>
</dbReference>
<dbReference type="Pfam" id="PF07662">
    <property type="entry name" value="Nucleos_tra2_C"/>
    <property type="match status" value="1"/>
</dbReference>
<keyword evidence="4 8" id="KW-0812">Transmembrane</keyword>
<feature type="transmembrane region" description="Helical" evidence="8">
    <location>
        <begin position="171"/>
        <end position="191"/>
    </location>
</feature>
<feature type="transmembrane region" description="Helical" evidence="8">
    <location>
        <begin position="581"/>
        <end position="598"/>
    </location>
</feature>
<keyword evidence="6 8" id="KW-0472">Membrane</keyword>
<dbReference type="AlphaFoldDB" id="A0A8J1UIF2"/>
<comment type="subcellular location">
    <subcellularLocation>
        <location evidence="1">Cell membrane</location>
        <topology evidence="1">Multi-pass membrane protein</topology>
    </subcellularLocation>
</comment>
<dbReference type="InterPro" id="IPR011657">
    <property type="entry name" value="CNT_C_dom"/>
</dbReference>
<organism evidence="9 10">
    <name type="scientific">Owenia fusiformis</name>
    <name type="common">Polychaete worm</name>
    <dbReference type="NCBI Taxonomy" id="6347"/>
    <lineage>
        <taxon>Eukaryota</taxon>
        <taxon>Metazoa</taxon>
        <taxon>Spiralia</taxon>
        <taxon>Lophotrochozoa</taxon>
        <taxon>Annelida</taxon>
        <taxon>Polychaeta</taxon>
        <taxon>Sedentaria</taxon>
        <taxon>Canalipalpata</taxon>
        <taxon>Sabellida</taxon>
        <taxon>Oweniida</taxon>
        <taxon>Oweniidae</taxon>
        <taxon>Owenia</taxon>
    </lineage>
</organism>
<protein>
    <submittedName>
        <fullName evidence="9">Uncharacterized protein</fullName>
    </submittedName>
</protein>
<sequence length="677" mass="74291">MGDNSTSETAFKKYYEDIPTKTNPQLIHTNGSVKANGDAVTNNENDSNGVKVIDDSNHKRSSPLDNGGRVNAKHGNRLTTGMKNCQTALGTRCSVYSSWIAKITLFILLSVYTIYFIFAIIHSVDAARALIVLTSLTVFFIVWNFVRDHYGDRLYGAFGEPVVNVLNKQWFWLKWVLAVVGFVGLVVYLAVDVIKTPMQLASLGGGLAMLLIVFLTSTNPDRVQMRPVAWGLGIQFVMGSVILRWSWAYEAVDWMSDQIQRFLSYVLDASEVVFGDPGYLDHPFIFLMMPMLIYFSSVMAILFYMGVIQVIVMKIGWLFQRTFGTTAVESINSSANIFLSGMDTMLMLKPYLMRLTMSELHALRVANHTTIAGFAFALLILLGAPGRHLLAAAVMSAPAGLAIAKLNYPETEVSVTGDNIELEDSPDRNIVEAASNGAKVAGKTVMAVIVNFISVLSSLSFLNATLKWLGERVGQDNWSFQFFCSYLFLPVALLMGVEWRDAGKVASLIGLKLFTSEFIAYGEMGEMIDRGELTQRSVAITTYAMCGFSGLATFAISVGVFNALEPRRLHHVIGMMGRTMMNANIACFLTACYAGLLYNEDIAGGSGGSNSTITTPPPDFTWPPWLPPIDEIIGCIIDPDNCLDSDTKLAARQFNNGTLNATFFGHSPTVPMSAVYS</sequence>